<proteinExistence type="predicted"/>
<evidence type="ECO:0000313" key="1">
    <source>
        <dbReference type="Proteomes" id="UP000887563"/>
    </source>
</evidence>
<accession>A0A914LPZ1</accession>
<dbReference type="AlphaFoldDB" id="A0A914LPZ1"/>
<protein>
    <submittedName>
        <fullName evidence="2">Secreted protein</fullName>
    </submittedName>
</protein>
<reference evidence="2" key="1">
    <citation type="submission" date="2022-11" db="UniProtKB">
        <authorList>
            <consortium name="WormBaseParasite"/>
        </authorList>
    </citation>
    <scope>IDENTIFICATION</scope>
</reference>
<name>A0A914LPZ1_MELIC</name>
<dbReference type="Proteomes" id="UP000887563">
    <property type="component" value="Unplaced"/>
</dbReference>
<evidence type="ECO:0000313" key="2">
    <source>
        <dbReference type="WBParaSite" id="Minc3s00741g16750"/>
    </source>
</evidence>
<dbReference type="WBParaSite" id="Minc3s00741g16750">
    <property type="protein sequence ID" value="Minc3s00741g16750"/>
    <property type="gene ID" value="Minc3s00741g16750"/>
</dbReference>
<sequence>MFLSIFLLTPSTRSTSSYLGLVLVLFTSFWPRTRTRTSYLPNFFCSYSYSYFVPGTSTSTRYEYEFWYELRSTVHDPK</sequence>
<keyword evidence="1" id="KW-1185">Reference proteome</keyword>
<organism evidence="1 2">
    <name type="scientific">Meloidogyne incognita</name>
    <name type="common">Southern root-knot nematode worm</name>
    <name type="synonym">Oxyuris incognita</name>
    <dbReference type="NCBI Taxonomy" id="6306"/>
    <lineage>
        <taxon>Eukaryota</taxon>
        <taxon>Metazoa</taxon>
        <taxon>Ecdysozoa</taxon>
        <taxon>Nematoda</taxon>
        <taxon>Chromadorea</taxon>
        <taxon>Rhabditida</taxon>
        <taxon>Tylenchina</taxon>
        <taxon>Tylenchomorpha</taxon>
        <taxon>Tylenchoidea</taxon>
        <taxon>Meloidogynidae</taxon>
        <taxon>Meloidogyninae</taxon>
        <taxon>Meloidogyne</taxon>
        <taxon>Meloidogyne incognita group</taxon>
    </lineage>
</organism>